<organism evidence="2 3">
    <name type="scientific">Gossypium stocksii</name>
    <dbReference type="NCBI Taxonomy" id="47602"/>
    <lineage>
        <taxon>Eukaryota</taxon>
        <taxon>Viridiplantae</taxon>
        <taxon>Streptophyta</taxon>
        <taxon>Embryophyta</taxon>
        <taxon>Tracheophyta</taxon>
        <taxon>Spermatophyta</taxon>
        <taxon>Magnoliopsida</taxon>
        <taxon>eudicotyledons</taxon>
        <taxon>Gunneridae</taxon>
        <taxon>Pentapetalae</taxon>
        <taxon>rosids</taxon>
        <taxon>malvids</taxon>
        <taxon>Malvales</taxon>
        <taxon>Malvaceae</taxon>
        <taxon>Malvoideae</taxon>
        <taxon>Gossypium</taxon>
    </lineage>
</organism>
<dbReference type="EMBL" id="JAIQCV010000011">
    <property type="protein sequence ID" value="KAH1047055.1"/>
    <property type="molecule type" value="Genomic_DNA"/>
</dbReference>
<evidence type="ECO:0000313" key="2">
    <source>
        <dbReference type="EMBL" id="KAH1047055.1"/>
    </source>
</evidence>
<feature type="compositionally biased region" description="Basic and acidic residues" evidence="1">
    <location>
        <begin position="102"/>
        <end position="113"/>
    </location>
</feature>
<dbReference type="OrthoDB" id="10400034at2759"/>
<evidence type="ECO:0000256" key="1">
    <source>
        <dbReference type="SAM" id="MobiDB-lite"/>
    </source>
</evidence>
<dbReference type="Proteomes" id="UP000828251">
    <property type="component" value="Unassembled WGS sequence"/>
</dbReference>
<reference evidence="2 3" key="1">
    <citation type="journal article" date="2021" name="Plant Biotechnol. J.">
        <title>Multi-omics assisted identification of the key and species-specific regulatory components of drought-tolerant mechanisms in Gossypium stocksii.</title>
        <authorList>
            <person name="Yu D."/>
            <person name="Ke L."/>
            <person name="Zhang D."/>
            <person name="Wu Y."/>
            <person name="Sun Y."/>
            <person name="Mei J."/>
            <person name="Sun J."/>
            <person name="Sun Y."/>
        </authorList>
    </citation>
    <scope>NUCLEOTIDE SEQUENCE [LARGE SCALE GENOMIC DNA]</scope>
    <source>
        <strain evidence="3">cv. E1</strain>
        <tissue evidence="2">Leaf</tissue>
    </source>
</reference>
<accession>A0A9D3ULA4</accession>
<gene>
    <name evidence="2" type="ORF">J1N35_037839</name>
</gene>
<name>A0A9D3ULA4_9ROSI</name>
<comment type="caution">
    <text evidence="2">The sequence shown here is derived from an EMBL/GenBank/DDBJ whole genome shotgun (WGS) entry which is preliminary data.</text>
</comment>
<dbReference type="AlphaFoldDB" id="A0A9D3ULA4"/>
<protein>
    <submittedName>
        <fullName evidence="2">Uncharacterized protein</fullName>
    </submittedName>
</protein>
<evidence type="ECO:0000313" key="3">
    <source>
        <dbReference type="Proteomes" id="UP000828251"/>
    </source>
</evidence>
<sequence length="113" mass="12770">MDINLENGKNINDCQRMLEMVNKEVELVSISKEIKIGEADEMDKCKGRALKEVRDMGLVVEEDPIEDPKEWGNGNGLSMEVGYRKAGKTNLVEGNKSIQENETERGDIWESNL</sequence>
<proteinExistence type="predicted"/>
<keyword evidence="3" id="KW-1185">Reference proteome</keyword>
<feature type="region of interest" description="Disordered" evidence="1">
    <location>
        <begin position="93"/>
        <end position="113"/>
    </location>
</feature>